<organism evidence="3 4">
    <name type="scientific">Polypterus senegalus</name>
    <name type="common">Senegal bichir</name>
    <dbReference type="NCBI Taxonomy" id="55291"/>
    <lineage>
        <taxon>Eukaryota</taxon>
        <taxon>Metazoa</taxon>
        <taxon>Chordata</taxon>
        <taxon>Craniata</taxon>
        <taxon>Vertebrata</taxon>
        <taxon>Euteleostomi</taxon>
        <taxon>Actinopterygii</taxon>
        <taxon>Polypteriformes</taxon>
        <taxon>Polypteridae</taxon>
        <taxon>Polypterus</taxon>
    </lineage>
</organism>
<proteinExistence type="inferred from homology"/>
<feature type="region of interest" description="Disordered" evidence="2">
    <location>
        <begin position="48"/>
        <end position="146"/>
    </location>
</feature>
<evidence type="ECO:0000256" key="2">
    <source>
        <dbReference type="SAM" id="MobiDB-lite"/>
    </source>
</evidence>
<comment type="similarity">
    <text evidence="1">Belongs to the BCL7 family.</text>
</comment>
<dbReference type="InterPro" id="IPR006804">
    <property type="entry name" value="BCL7"/>
</dbReference>
<dbReference type="Proteomes" id="UP000886611">
    <property type="component" value="Unassembled WGS sequence"/>
</dbReference>
<keyword evidence="4" id="KW-1185">Reference proteome</keyword>
<protein>
    <submittedName>
        <fullName evidence="3">BC7BA protein</fullName>
    </submittedName>
</protein>
<feature type="non-terminal residue" evidence="3">
    <location>
        <position position="256"/>
    </location>
</feature>
<feature type="compositionally biased region" description="Low complexity" evidence="2">
    <location>
        <begin position="83"/>
        <end position="101"/>
    </location>
</feature>
<evidence type="ECO:0000313" key="4">
    <source>
        <dbReference type="Proteomes" id="UP000886611"/>
    </source>
</evidence>
<dbReference type="EMBL" id="JAATIS010003638">
    <property type="protein sequence ID" value="KAG2464082.1"/>
    <property type="molecule type" value="Genomic_DNA"/>
</dbReference>
<accession>A0A8X8BRP3</accession>
<sequence>MSGRTARAETRSRAKDDIKKVIAAIEKVRRWEKRWVTVGDTSLRIFKWVPIVDPRDEEKPRVLTSTERSSEREKRPRGGGMKNNSSLLMLDLNDDNSNQSSFSEASPVKGDSSTSPSPTPERSRATTPNPTALNNMGEDPQPPTLEPALLSEEADEPPMLFKEDSVPESHTAKILKIPVRPTEQWVHPHHCSVPPLSLMICCFSRSFVRFAILIVFFVVQLSSDQYDQREESQDSSEDSPFRAPPMKRICTEESRS</sequence>
<dbReference type="PANTHER" id="PTHR12767">
    <property type="entry name" value="BCL7 RELATED"/>
    <property type="match status" value="1"/>
</dbReference>
<feature type="non-terminal residue" evidence="3">
    <location>
        <position position="1"/>
    </location>
</feature>
<reference evidence="3 4" key="1">
    <citation type="journal article" date="2021" name="Cell">
        <title>Tracing the genetic footprints of vertebrate landing in non-teleost ray-finned fishes.</title>
        <authorList>
            <person name="Bi X."/>
            <person name="Wang K."/>
            <person name="Yang L."/>
            <person name="Pan H."/>
            <person name="Jiang H."/>
            <person name="Wei Q."/>
            <person name="Fang M."/>
            <person name="Yu H."/>
            <person name="Zhu C."/>
            <person name="Cai Y."/>
            <person name="He Y."/>
            <person name="Gan X."/>
            <person name="Zeng H."/>
            <person name="Yu D."/>
            <person name="Zhu Y."/>
            <person name="Jiang H."/>
            <person name="Qiu Q."/>
            <person name="Yang H."/>
            <person name="Zhang Y.E."/>
            <person name="Wang W."/>
            <person name="Zhu M."/>
            <person name="He S."/>
            <person name="Zhang G."/>
        </authorList>
    </citation>
    <scope>NUCLEOTIDE SEQUENCE [LARGE SCALE GENOMIC DNA]</scope>
    <source>
        <strain evidence="3">Bchr_013</strain>
    </source>
</reference>
<name>A0A8X8BRP3_POLSE</name>
<evidence type="ECO:0000256" key="1">
    <source>
        <dbReference type="ARBA" id="ARBA00010326"/>
    </source>
</evidence>
<dbReference type="AlphaFoldDB" id="A0A8X8BRP3"/>
<gene>
    <name evidence="3" type="primary">Bcl7ba</name>
    <name evidence="3" type="ORF">GTO96_0002316</name>
</gene>
<feature type="region of interest" description="Disordered" evidence="2">
    <location>
        <begin position="227"/>
        <end position="256"/>
    </location>
</feature>
<evidence type="ECO:0000313" key="3">
    <source>
        <dbReference type="EMBL" id="KAG2464082.1"/>
    </source>
</evidence>
<dbReference type="Pfam" id="PF04714">
    <property type="entry name" value="BCL_N"/>
    <property type="match status" value="1"/>
</dbReference>
<comment type="caution">
    <text evidence="3">The sequence shown here is derived from an EMBL/GenBank/DDBJ whole genome shotgun (WGS) entry which is preliminary data.</text>
</comment>
<dbReference type="PANTHER" id="PTHR12767:SF10">
    <property type="entry name" value="B-CELL CLL_LYMPHOMA 7 PROTEIN FAMILY MEMBER C"/>
    <property type="match status" value="1"/>
</dbReference>